<gene>
    <name evidence="1" type="ORF">PLEPLA_LOCUS1521</name>
</gene>
<proteinExistence type="predicted"/>
<evidence type="ECO:0000313" key="1">
    <source>
        <dbReference type="EMBL" id="CAB1413819.1"/>
    </source>
</evidence>
<dbReference type="AlphaFoldDB" id="A0A9N7TKZ7"/>
<reference evidence="1" key="1">
    <citation type="submission" date="2020-03" db="EMBL/GenBank/DDBJ databases">
        <authorList>
            <person name="Weist P."/>
        </authorList>
    </citation>
    <scope>NUCLEOTIDE SEQUENCE</scope>
</reference>
<protein>
    <submittedName>
        <fullName evidence="1">Uncharacterized protein</fullName>
    </submittedName>
</protein>
<sequence length="106" mass="11961">MTDCLNLPDLRTHLQNEPLAKPKLGLLILNKMGEGGKVHQDLHRPVTKVFWRKLCRPLTNQGALLLGHRDVSLGWQAVNSVLGKACTIKNHMTRNLFAPVEHRRPS</sequence>
<organism evidence="1 2">
    <name type="scientific">Pleuronectes platessa</name>
    <name type="common">European plaice</name>
    <dbReference type="NCBI Taxonomy" id="8262"/>
    <lineage>
        <taxon>Eukaryota</taxon>
        <taxon>Metazoa</taxon>
        <taxon>Chordata</taxon>
        <taxon>Craniata</taxon>
        <taxon>Vertebrata</taxon>
        <taxon>Euteleostomi</taxon>
        <taxon>Actinopterygii</taxon>
        <taxon>Neopterygii</taxon>
        <taxon>Teleostei</taxon>
        <taxon>Neoteleostei</taxon>
        <taxon>Acanthomorphata</taxon>
        <taxon>Carangaria</taxon>
        <taxon>Pleuronectiformes</taxon>
        <taxon>Pleuronectoidei</taxon>
        <taxon>Pleuronectidae</taxon>
        <taxon>Pleuronectes</taxon>
    </lineage>
</organism>
<evidence type="ECO:0000313" key="2">
    <source>
        <dbReference type="Proteomes" id="UP001153269"/>
    </source>
</evidence>
<dbReference type="Proteomes" id="UP001153269">
    <property type="component" value="Unassembled WGS sequence"/>
</dbReference>
<name>A0A9N7TKZ7_PLEPL</name>
<dbReference type="EMBL" id="CADEAL010000072">
    <property type="protein sequence ID" value="CAB1413819.1"/>
    <property type="molecule type" value="Genomic_DNA"/>
</dbReference>
<comment type="caution">
    <text evidence="1">The sequence shown here is derived from an EMBL/GenBank/DDBJ whole genome shotgun (WGS) entry which is preliminary data.</text>
</comment>
<keyword evidence="2" id="KW-1185">Reference proteome</keyword>
<accession>A0A9N7TKZ7</accession>